<keyword evidence="7" id="KW-0812">Transmembrane</keyword>
<feature type="transmembrane region" description="Helical" evidence="7">
    <location>
        <begin position="239"/>
        <end position="256"/>
    </location>
</feature>
<keyword evidence="3 6" id="KW-0862">Zinc</keyword>
<dbReference type="AlphaFoldDB" id="A0A7S2XM43"/>
<comment type="cofactor">
    <cofactor evidence="6">
        <name>Zn(2+)</name>
        <dbReference type="ChEBI" id="CHEBI:29105"/>
    </cofactor>
    <text evidence="6">Binds 1 zinc ion per subunit.</text>
</comment>
<name>A0A7S2XM43_9STRA</name>
<dbReference type="GO" id="GO:0005737">
    <property type="term" value="C:cytoplasm"/>
    <property type="evidence" value="ECO:0007669"/>
    <property type="project" value="TreeGrafter"/>
</dbReference>
<comment type="catalytic activity">
    <reaction evidence="5 6">
        <text>L-methionyl-[protein] + [thioredoxin]-disulfide + H2O = L-methionyl-(R)-S-oxide-[protein] + [thioredoxin]-dithiol</text>
        <dbReference type="Rhea" id="RHEA:24164"/>
        <dbReference type="Rhea" id="RHEA-COMP:10698"/>
        <dbReference type="Rhea" id="RHEA-COMP:10700"/>
        <dbReference type="Rhea" id="RHEA-COMP:12313"/>
        <dbReference type="Rhea" id="RHEA-COMP:12314"/>
        <dbReference type="ChEBI" id="CHEBI:15377"/>
        <dbReference type="ChEBI" id="CHEBI:16044"/>
        <dbReference type="ChEBI" id="CHEBI:29950"/>
        <dbReference type="ChEBI" id="CHEBI:45764"/>
        <dbReference type="ChEBI" id="CHEBI:50058"/>
        <dbReference type="EC" id="1.8.4.12"/>
    </reaction>
</comment>
<organism evidence="9">
    <name type="scientific">Attheya septentrionalis</name>
    <dbReference type="NCBI Taxonomy" id="420275"/>
    <lineage>
        <taxon>Eukaryota</taxon>
        <taxon>Sar</taxon>
        <taxon>Stramenopiles</taxon>
        <taxon>Ochrophyta</taxon>
        <taxon>Bacillariophyta</taxon>
        <taxon>Coscinodiscophyceae</taxon>
        <taxon>Chaetocerotophycidae</taxon>
        <taxon>Chaetocerotales</taxon>
        <taxon>Attheyaceae</taxon>
        <taxon>Attheya</taxon>
    </lineage>
</organism>
<keyword evidence="2 6" id="KW-0479">Metal-binding</keyword>
<dbReference type="SUPFAM" id="SSF51316">
    <property type="entry name" value="Mss4-like"/>
    <property type="match status" value="1"/>
</dbReference>
<feature type="domain" description="MsrB" evidence="8">
    <location>
        <begin position="50"/>
        <end position="172"/>
    </location>
</feature>
<dbReference type="Gene3D" id="2.170.150.20">
    <property type="entry name" value="Peptide methionine sulfoxide reductase"/>
    <property type="match status" value="1"/>
</dbReference>
<dbReference type="NCBIfam" id="TIGR00357">
    <property type="entry name" value="peptide-methionine (R)-S-oxide reductase MsrB"/>
    <property type="match status" value="1"/>
</dbReference>
<dbReference type="Pfam" id="PF01641">
    <property type="entry name" value="SelR"/>
    <property type="match status" value="1"/>
</dbReference>
<dbReference type="FunFam" id="2.170.150.20:FF:000001">
    <property type="entry name" value="Peptide methionine sulfoxide reductase MsrB"/>
    <property type="match status" value="1"/>
</dbReference>
<dbReference type="InterPro" id="IPR028427">
    <property type="entry name" value="Met_Sox_Rdtase_MsrB"/>
</dbReference>
<feature type="transmembrane region" description="Helical" evidence="7">
    <location>
        <begin position="200"/>
        <end position="219"/>
    </location>
</feature>
<dbReference type="GO" id="GO:0030091">
    <property type="term" value="P:protein repair"/>
    <property type="evidence" value="ECO:0007669"/>
    <property type="project" value="InterPro"/>
</dbReference>
<dbReference type="GO" id="GO:0046872">
    <property type="term" value="F:metal ion binding"/>
    <property type="evidence" value="ECO:0007669"/>
    <property type="project" value="UniProtKB-KW"/>
</dbReference>
<accession>A0A7S2XM43</accession>
<evidence type="ECO:0000256" key="5">
    <source>
        <dbReference type="ARBA" id="ARBA00048488"/>
    </source>
</evidence>
<evidence type="ECO:0000256" key="6">
    <source>
        <dbReference type="RuleBase" id="RU365044"/>
    </source>
</evidence>
<evidence type="ECO:0000256" key="3">
    <source>
        <dbReference type="ARBA" id="ARBA00022833"/>
    </source>
</evidence>
<dbReference type="InterPro" id="IPR002579">
    <property type="entry name" value="Met_Sox_Rdtase_MsrB_dom"/>
</dbReference>
<gene>
    <name evidence="9" type="ORF">ASEP1449_LOCUS8197</name>
</gene>
<evidence type="ECO:0000256" key="2">
    <source>
        <dbReference type="ARBA" id="ARBA00022723"/>
    </source>
</evidence>
<dbReference type="PANTHER" id="PTHR10173:SF57">
    <property type="entry name" value="PEPTIDE-METHIONINE (R)-S-OXIDE REDUCTASE"/>
    <property type="match status" value="1"/>
</dbReference>
<comment type="similarity">
    <text evidence="1 6">Belongs to the MsrB Met sulfoxide reductase family.</text>
</comment>
<evidence type="ECO:0000256" key="4">
    <source>
        <dbReference type="ARBA" id="ARBA00023002"/>
    </source>
</evidence>
<proteinExistence type="inferred from homology"/>
<evidence type="ECO:0000256" key="1">
    <source>
        <dbReference type="ARBA" id="ARBA00007174"/>
    </source>
</evidence>
<evidence type="ECO:0000256" key="7">
    <source>
        <dbReference type="SAM" id="Phobius"/>
    </source>
</evidence>
<dbReference type="EC" id="1.8.4.12" evidence="6"/>
<evidence type="ECO:0000313" key="9">
    <source>
        <dbReference type="EMBL" id="CAD9816365.1"/>
    </source>
</evidence>
<dbReference type="InterPro" id="IPR011057">
    <property type="entry name" value="Mss4-like_sf"/>
</dbReference>
<feature type="transmembrane region" description="Helical" evidence="7">
    <location>
        <begin position="6"/>
        <end position="25"/>
    </location>
</feature>
<keyword evidence="7" id="KW-0472">Membrane</keyword>
<dbReference type="EMBL" id="HBHQ01012334">
    <property type="protein sequence ID" value="CAD9816365.1"/>
    <property type="molecule type" value="Transcribed_RNA"/>
</dbReference>
<keyword evidence="4 6" id="KW-0560">Oxidoreductase</keyword>
<keyword evidence="7" id="KW-1133">Transmembrane helix</keyword>
<dbReference type="PANTHER" id="PTHR10173">
    <property type="entry name" value="METHIONINE SULFOXIDE REDUCTASE"/>
    <property type="match status" value="1"/>
</dbReference>
<sequence>MTSSIYLLSCTAICMFSVANGFLAVSSTIPRCRRVTSPNSRILASMQKTELDWKEQLTPEAFNVLRKEGTEPPWSSTLNNVKDDGTFACAGCGEPLFRTSTKFESGSGWPSFFQPLDSDAIVLETDFKLIVPRTECRCAKCDGHLGHVFNDGPAPTNQRYCMNGVAMSFQSDINADPELVVELKNREASSKPVNANPLSILPMVILYSVISILYANAFFSRYQIAQESSAAFPTFPVDYIPLGLSIFCGVLAARDVKRFL</sequence>
<evidence type="ECO:0000259" key="8">
    <source>
        <dbReference type="PROSITE" id="PS51790"/>
    </source>
</evidence>
<dbReference type="PROSITE" id="PS51790">
    <property type="entry name" value="MSRB"/>
    <property type="match status" value="1"/>
</dbReference>
<protein>
    <recommendedName>
        <fullName evidence="6">Peptide-methionine (R)-S-oxide reductase</fullName>
        <ecNumber evidence="6">1.8.4.12</ecNumber>
    </recommendedName>
</protein>
<dbReference type="GO" id="GO:0006979">
    <property type="term" value="P:response to oxidative stress"/>
    <property type="evidence" value="ECO:0007669"/>
    <property type="project" value="InterPro"/>
</dbReference>
<reference evidence="9" key="1">
    <citation type="submission" date="2021-01" db="EMBL/GenBank/DDBJ databases">
        <authorList>
            <person name="Corre E."/>
            <person name="Pelletier E."/>
            <person name="Niang G."/>
            <person name="Scheremetjew M."/>
            <person name="Finn R."/>
            <person name="Kale V."/>
            <person name="Holt S."/>
            <person name="Cochrane G."/>
            <person name="Meng A."/>
            <person name="Brown T."/>
            <person name="Cohen L."/>
        </authorList>
    </citation>
    <scope>NUCLEOTIDE SEQUENCE</scope>
    <source>
        <strain evidence="9">CCMP2084</strain>
    </source>
</reference>
<dbReference type="GO" id="GO:0033743">
    <property type="term" value="F:peptide-methionine (R)-S-oxide reductase activity"/>
    <property type="evidence" value="ECO:0007669"/>
    <property type="project" value="UniProtKB-EC"/>
</dbReference>